<dbReference type="InterPro" id="IPR025699">
    <property type="entry name" value="ABC2_memb-like"/>
</dbReference>
<name>A0A285NQ03_9BACI</name>
<feature type="transmembrane region" description="Helical" evidence="1">
    <location>
        <begin position="172"/>
        <end position="196"/>
    </location>
</feature>
<dbReference type="EMBL" id="OBEK01000002">
    <property type="protein sequence ID" value="SNZ11604.1"/>
    <property type="molecule type" value="Genomic_DNA"/>
</dbReference>
<feature type="transmembrane region" description="Helical" evidence="1">
    <location>
        <begin position="131"/>
        <end position="151"/>
    </location>
</feature>
<proteinExistence type="predicted"/>
<evidence type="ECO:0000256" key="1">
    <source>
        <dbReference type="SAM" id="Phobius"/>
    </source>
</evidence>
<evidence type="ECO:0000313" key="2">
    <source>
        <dbReference type="EMBL" id="SNZ11604.1"/>
    </source>
</evidence>
<dbReference type="Pfam" id="PF13346">
    <property type="entry name" value="ABC2_membrane_5"/>
    <property type="match status" value="1"/>
</dbReference>
<reference evidence="3" key="1">
    <citation type="submission" date="2017-09" db="EMBL/GenBank/DDBJ databases">
        <authorList>
            <person name="Varghese N."/>
            <person name="Submissions S."/>
        </authorList>
    </citation>
    <scope>NUCLEOTIDE SEQUENCE [LARGE SCALE GENOMIC DNA]</scope>
    <source>
        <strain evidence="3">CGMCC 1.8913</strain>
    </source>
</reference>
<dbReference type="AlphaFoldDB" id="A0A285NQ03"/>
<sequence length="201" mass="22744">MFNLIRRDVILQKRLLMLFIPCLLFLIIMDANPAFIFLFASIYIPFNTYAYDEKTETNILLNSLPYTRNEIIASRYLGALVYMVLAVAITSLILLLFNRSFTIIDIALSIGLFLLFVAIALPLFYIFKPGYISPILMFSFIFLAIIGPRIVSFAADHLTVVTNFLINLSNPILYTGSALAALTVYGASWGFTTFVYKYKAL</sequence>
<gene>
    <name evidence="2" type="ORF">SAMN05421503_2096</name>
</gene>
<dbReference type="Proteomes" id="UP000219356">
    <property type="component" value="Unassembled WGS sequence"/>
</dbReference>
<feature type="transmembrane region" description="Helical" evidence="1">
    <location>
        <begin position="15"/>
        <end position="44"/>
    </location>
</feature>
<keyword evidence="1" id="KW-1133">Transmembrane helix</keyword>
<dbReference type="PANTHER" id="PTHR41309">
    <property type="entry name" value="MEMBRANE PROTEIN-RELATED"/>
    <property type="match status" value="1"/>
</dbReference>
<dbReference type="RefSeq" id="WP_097041788.1">
    <property type="nucleotide sequence ID" value="NZ_OBEK01000002.1"/>
</dbReference>
<keyword evidence="3" id="KW-1185">Reference proteome</keyword>
<keyword evidence="1" id="KW-0812">Transmembrane</keyword>
<dbReference type="OrthoDB" id="1913432at2"/>
<keyword evidence="1" id="KW-0472">Membrane</keyword>
<accession>A0A285NQ03</accession>
<evidence type="ECO:0000313" key="3">
    <source>
        <dbReference type="Proteomes" id="UP000219356"/>
    </source>
</evidence>
<dbReference type="PANTHER" id="PTHR41309:SF2">
    <property type="entry name" value="MEMBRANE PROTEIN"/>
    <property type="match status" value="1"/>
</dbReference>
<organism evidence="2 3">
    <name type="scientific">Terribacillus aidingensis</name>
    <dbReference type="NCBI Taxonomy" id="586416"/>
    <lineage>
        <taxon>Bacteria</taxon>
        <taxon>Bacillati</taxon>
        <taxon>Bacillota</taxon>
        <taxon>Bacilli</taxon>
        <taxon>Bacillales</taxon>
        <taxon>Bacillaceae</taxon>
        <taxon>Terribacillus</taxon>
    </lineage>
</organism>
<protein>
    <submittedName>
        <fullName evidence="2">ABC-2 type transport system permease protein</fullName>
    </submittedName>
</protein>
<feature type="transmembrane region" description="Helical" evidence="1">
    <location>
        <begin position="76"/>
        <end position="97"/>
    </location>
</feature>
<feature type="transmembrane region" description="Helical" evidence="1">
    <location>
        <begin position="104"/>
        <end position="125"/>
    </location>
</feature>